<keyword evidence="5" id="KW-1185">Reference proteome</keyword>
<keyword evidence="1" id="KW-1188">Viral release from host cell</keyword>
<dbReference type="PANTHER" id="PTHR37813:SF1">
    <property type="entry name" value="FELS-2 PROPHAGE PROTEIN"/>
    <property type="match status" value="1"/>
</dbReference>
<evidence type="ECO:0000313" key="4">
    <source>
        <dbReference type="EMBL" id="UWL61329.1"/>
    </source>
</evidence>
<evidence type="ECO:0000256" key="1">
    <source>
        <dbReference type="ARBA" id="ARBA00022612"/>
    </source>
</evidence>
<name>A0ABY5UDA8_9HYPH</name>
<dbReference type="EMBL" id="CP099967">
    <property type="protein sequence ID" value="UWL61329.1"/>
    <property type="molecule type" value="Genomic_DNA"/>
</dbReference>
<evidence type="ECO:0000313" key="5">
    <source>
        <dbReference type="Proteomes" id="UP001058739"/>
    </source>
</evidence>
<dbReference type="InterPro" id="IPR010090">
    <property type="entry name" value="Phage_tape_meas"/>
</dbReference>
<dbReference type="Pfam" id="PF10145">
    <property type="entry name" value="PhageMin_Tail"/>
    <property type="match status" value="1"/>
</dbReference>
<evidence type="ECO:0000259" key="3">
    <source>
        <dbReference type="Pfam" id="PF10145"/>
    </source>
</evidence>
<evidence type="ECO:0000256" key="2">
    <source>
        <dbReference type="SAM" id="MobiDB-lite"/>
    </source>
</evidence>
<dbReference type="PANTHER" id="PTHR37813">
    <property type="entry name" value="FELS-2 PROPHAGE PROTEIN"/>
    <property type="match status" value="1"/>
</dbReference>
<feature type="region of interest" description="Disordered" evidence="2">
    <location>
        <begin position="641"/>
        <end position="669"/>
    </location>
</feature>
<feature type="compositionally biased region" description="Low complexity" evidence="2">
    <location>
        <begin position="642"/>
        <end position="654"/>
    </location>
</feature>
<feature type="domain" description="Phage tail tape measure protein" evidence="3">
    <location>
        <begin position="113"/>
        <end position="297"/>
    </location>
</feature>
<proteinExistence type="predicted"/>
<reference evidence="4" key="1">
    <citation type="submission" date="2022-06" db="EMBL/GenBank/DDBJ databases">
        <title>Complete Genome Sequence of Deoxynivalenol-bioadsorption Ochrobactrum pseudintermedium ASAG-D25.</title>
        <authorList>
            <person name="Wang N."/>
        </authorList>
    </citation>
    <scope>NUCLEOTIDE SEQUENCE</scope>
    <source>
        <strain evidence="4">ASAG-D25</strain>
    </source>
</reference>
<dbReference type="NCBIfam" id="TIGR01760">
    <property type="entry name" value="tape_meas_TP901"/>
    <property type="match status" value="1"/>
</dbReference>
<accession>A0ABY5UDA8</accession>
<gene>
    <name evidence="4" type="ORF">NIK97_06735</name>
</gene>
<sequence>MVSTLTVRLLDQVTGPAQKVARSLLGISSAFELGGKRVGFGARLDAAISKNNAALDRTRGRLVDAAAGFYLLKSALAAPLSNAAEFESLLLDIAQKADLSDSALAALGKRVSGLSKDLGRSQAEIAGVMDNLMGRGMDDKTAEAAVSPIVKTAAAYRAAADDVASASFSVVDNLKVPVKELPKALDIMAQAGKEGSFELADMAAEFPALTARAQALGMTGTKGVAQISAALQIARKGAGTSAEAATNTANLMQKIISPETTKKFKKAGIDIRKELKKVQKEGGDVFEFIADKVMQATGGDLAKIGDFFEDAQVQAFLLPLIQNIEEYRRIRDKSAKADKVVDEDFARRQKTMAAQSARFSASMERLASAVGTALLPALNAILDKIVPVVDMIGQWTAANPNLTTAIVGVTAALIGLKVAAIGLRFIGLLGRGGALSLLASGLKAVGAGAAGARLAGSALRALAGIKIARGLTDWLSGLGRASDGIAKTAASLERVNTAATKAGAIKAPGLWRVLPGAAFGIEAMLNAPKTPEESAANGERLEKFFKENLGTPMDWLGMKEPLIDTIMRKVGPSERTGPEATPDQARAADLADIRARQAEIDRQLSEIEARKHPAMRDMPDPQRDLLQTQRAMLDADARRLEAQAPKGPGASPSAPTVPIPGDKPANVPIPEPKPTEARAAADETMGAFNAGIDAGLNAAEARMTAWMQRMVSLMATSLTPTIRPKLDMSGISGVHADVGVE</sequence>
<dbReference type="RefSeq" id="WP_259698013.1">
    <property type="nucleotide sequence ID" value="NZ_CP099967.1"/>
</dbReference>
<dbReference type="Proteomes" id="UP001058739">
    <property type="component" value="Chromosome 01"/>
</dbReference>
<organism evidence="4 5">
    <name type="scientific">Brucella pseudintermedia</name>
    <dbReference type="NCBI Taxonomy" id="370111"/>
    <lineage>
        <taxon>Bacteria</taxon>
        <taxon>Pseudomonadati</taxon>
        <taxon>Pseudomonadota</taxon>
        <taxon>Alphaproteobacteria</taxon>
        <taxon>Hyphomicrobiales</taxon>
        <taxon>Brucellaceae</taxon>
        <taxon>Brucella/Ochrobactrum group</taxon>
        <taxon>Brucella</taxon>
    </lineage>
</organism>
<protein>
    <submittedName>
        <fullName evidence="4">Phage tail tape measure protein</fullName>
    </submittedName>
</protein>